<name>A0A1E4TL63_9ASCO</name>
<accession>A0A1E4TL63</accession>
<feature type="domain" description="Fatty acid hydroxylase" evidence="6">
    <location>
        <begin position="157"/>
        <end position="281"/>
    </location>
</feature>
<keyword evidence="2 5" id="KW-0812">Transmembrane</keyword>
<keyword evidence="3 5" id="KW-1133">Transmembrane helix</keyword>
<dbReference type="EMBL" id="KV453841">
    <property type="protein sequence ID" value="ODV92483.1"/>
    <property type="molecule type" value="Genomic_DNA"/>
</dbReference>
<sequence>MDIVLEIVDTFFFDRVYAELFPLRPATGNSTYVNQIVELPRAQFLDPTEWAVKSSLPRDNVVREFISLFLIVWIFGFVLYSSVATCSYFLLFDKDTFNHPRFLKNQVRKEITVAMGAMPIMSLLTVPWMLAEIHGYSNLYWGLPKNGWKGLLLEYPAFIMFTDFGVYLIHRGLHHKSVYKTLHKPHHKWIMPTPFASHAFHPLDGYFQSLPYHIYPFLFPLNKLSYLFLFSFVNLWSVTIHDGEFLAAGVIINGAANHTIHHLYFNYNYGQFTTLWDRIGGSYRQPTPEMLDKHTRKSLAVWNKQISEMEKIAEEINHELNAEDFLANERETHDMRTIPAESKKLK</sequence>
<dbReference type="Proteomes" id="UP000095023">
    <property type="component" value="Unassembled WGS sequence"/>
</dbReference>
<feature type="transmembrane region" description="Helical" evidence="5">
    <location>
        <begin position="151"/>
        <end position="170"/>
    </location>
</feature>
<evidence type="ECO:0000256" key="4">
    <source>
        <dbReference type="ARBA" id="ARBA00023136"/>
    </source>
</evidence>
<dbReference type="InterPro" id="IPR006694">
    <property type="entry name" value="Fatty_acid_hydroxylase"/>
</dbReference>
<proteinExistence type="predicted"/>
<evidence type="ECO:0000256" key="1">
    <source>
        <dbReference type="ARBA" id="ARBA00004370"/>
    </source>
</evidence>
<evidence type="ECO:0000256" key="3">
    <source>
        <dbReference type="ARBA" id="ARBA00022989"/>
    </source>
</evidence>
<evidence type="ECO:0000259" key="6">
    <source>
        <dbReference type="Pfam" id="PF04116"/>
    </source>
</evidence>
<dbReference type="GO" id="GO:0016020">
    <property type="term" value="C:membrane"/>
    <property type="evidence" value="ECO:0007669"/>
    <property type="project" value="UniProtKB-SubCell"/>
</dbReference>
<organism evidence="7 8">
    <name type="scientific">Tortispora caseinolytica NRRL Y-17796</name>
    <dbReference type="NCBI Taxonomy" id="767744"/>
    <lineage>
        <taxon>Eukaryota</taxon>
        <taxon>Fungi</taxon>
        <taxon>Dikarya</taxon>
        <taxon>Ascomycota</taxon>
        <taxon>Saccharomycotina</taxon>
        <taxon>Trigonopsidomycetes</taxon>
        <taxon>Trigonopsidales</taxon>
        <taxon>Trigonopsidaceae</taxon>
        <taxon>Tortispora</taxon>
    </lineage>
</organism>
<protein>
    <recommendedName>
        <fullName evidence="6">Fatty acid hydroxylase domain-containing protein</fullName>
    </recommendedName>
</protein>
<feature type="transmembrane region" description="Helical" evidence="5">
    <location>
        <begin position="111"/>
        <end position="131"/>
    </location>
</feature>
<evidence type="ECO:0000313" key="7">
    <source>
        <dbReference type="EMBL" id="ODV92483.1"/>
    </source>
</evidence>
<dbReference type="PANTHER" id="PTHR11863">
    <property type="entry name" value="STEROL DESATURASE"/>
    <property type="match status" value="1"/>
</dbReference>
<dbReference type="AlphaFoldDB" id="A0A1E4TL63"/>
<dbReference type="Pfam" id="PF04116">
    <property type="entry name" value="FA_hydroxylase"/>
    <property type="match status" value="1"/>
</dbReference>
<reference evidence="8" key="1">
    <citation type="submission" date="2016-02" db="EMBL/GenBank/DDBJ databases">
        <title>Comparative genomics of biotechnologically important yeasts.</title>
        <authorList>
            <consortium name="DOE Joint Genome Institute"/>
            <person name="Riley R."/>
            <person name="Haridas S."/>
            <person name="Wolfe K.H."/>
            <person name="Lopes M.R."/>
            <person name="Hittinger C.T."/>
            <person name="Goker M."/>
            <person name="Salamov A."/>
            <person name="Wisecaver J."/>
            <person name="Long T.M."/>
            <person name="Aerts A.L."/>
            <person name="Barry K."/>
            <person name="Choi C."/>
            <person name="Clum A."/>
            <person name="Coughlan A.Y."/>
            <person name="Deshpande S."/>
            <person name="Douglass A.P."/>
            <person name="Hanson S.J."/>
            <person name="Klenk H.-P."/>
            <person name="Labutti K."/>
            <person name="Lapidus A."/>
            <person name="Lindquist E."/>
            <person name="Lipzen A."/>
            <person name="Meier-Kolthoff J.P."/>
            <person name="Ohm R.A."/>
            <person name="Otillar R.P."/>
            <person name="Pangilinan J."/>
            <person name="Peng Y."/>
            <person name="Rokas A."/>
            <person name="Rosa C.A."/>
            <person name="Scheuner C."/>
            <person name="Sibirny A.A."/>
            <person name="Slot J.C."/>
            <person name="Stielow J.B."/>
            <person name="Sun H."/>
            <person name="Kurtzman C.P."/>
            <person name="Blackwell M."/>
            <person name="Jeffries T.W."/>
            <person name="Grigoriev I.V."/>
        </authorList>
    </citation>
    <scope>NUCLEOTIDE SEQUENCE [LARGE SCALE GENOMIC DNA]</scope>
    <source>
        <strain evidence="8">NRRL Y-17796</strain>
    </source>
</reference>
<keyword evidence="8" id="KW-1185">Reference proteome</keyword>
<keyword evidence="4 5" id="KW-0472">Membrane</keyword>
<feature type="transmembrane region" description="Helical" evidence="5">
    <location>
        <begin position="65"/>
        <end position="91"/>
    </location>
</feature>
<dbReference type="GO" id="GO:0005506">
    <property type="term" value="F:iron ion binding"/>
    <property type="evidence" value="ECO:0007669"/>
    <property type="project" value="InterPro"/>
</dbReference>
<evidence type="ECO:0000256" key="5">
    <source>
        <dbReference type="SAM" id="Phobius"/>
    </source>
</evidence>
<dbReference type="GO" id="GO:0006696">
    <property type="term" value="P:ergosterol biosynthetic process"/>
    <property type="evidence" value="ECO:0007669"/>
    <property type="project" value="EnsemblFungi"/>
</dbReference>
<dbReference type="GO" id="GO:0005788">
    <property type="term" value="C:endoplasmic reticulum lumen"/>
    <property type="evidence" value="ECO:0007669"/>
    <property type="project" value="EnsemblFungi"/>
</dbReference>
<dbReference type="OrthoDB" id="6354873at2759"/>
<gene>
    <name evidence="7" type="ORF">CANCADRAFT_30630</name>
</gene>
<dbReference type="InterPro" id="IPR050307">
    <property type="entry name" value="Sterol_Desaturase_Related"/>
</dbReference>
<evidence type="ECO:0000313" key="8">
    <source>
        <dbReference type="Proteomes" id="UP000095023"/>
    </source>
</evidence>
<dbReference type="GO" id="GO:0000248">
    <property type="term" value="F:C-5 sterol desaturase activity"/>
    <property type="evidence" value="ECO:0007669"/>
    <property type="project" value="EnsemblFungi"/>
</dbReference>
<comment type="subcellular location">
    <subcellularLocation>
        <location evidence="1">Membrane</location>
    </subcellularLocation>
</comment>
<evidence type="ECO:0000256" key="2">
    <source>
        <dbReference type="ARBA" id="ARBA00022692"/>
    </source>
</evidence>